<feature type="transmembrane region" description="Helical" evidence="2">
    <location>
        <begin position="236"/>
        <end position="258"/>
    </location>
</feature>
<dbReference type="EMBL" id="BNCO01000049">
    <property type="protein sequence ID" value="GIL62140.1"/>
    <property type="molecule type" value="Genomic_DNA"/>
</dbReference>
<dbReference type="PANTHER" id="PTHR36383">
    <property type="entry name" value="OS09G0529350 PROTEIN"/>
    <property type="match status" value="1"/>
</dbReference>
<reference evidence="3" key="1">
    <citation type="journal article" date="2021" name="Proc. Natl. Acad. Sci. U.S.A.">
        <title>Three genomes in the algal genus Volvox reveal the fate of a haploid sex-determining region after a transition to homothallism.</title>
        <authorList>
            <person name="Yamamoto K."/>
            <person name="Hamaji T."/>
            <person name="Kawai-Toyooka H."/>
            <person name="Matsuzaki R."/>
            <person name="Takahashi F."/>
            <person name="Nishimura Y."/>
            <person name="Kawachi M."/>
            <person name="Noguchi H."/>
            <person name="Minakuchi Y."/>
            <person name="Umen J.G."/>
            <person name="Toyoda A."/>
            <person name="Nozaki H."/>
        </authorList>
    </citation>
    <scope>NUCLEOTIDE SEQUENCE</scope>
    <source>
        <strain evidence="3">NIES-3780</strain>
    </source>
</reference>
<name>A0A8J4F8Z8_9CHLO</name>
<feature type="coiled-coil region" evidence="1">
    <location>
        <begin position="73"/>
        <end position="155"/>
    </location>
</feature>
<dbReference type="AlphaFoldDB" id="A0A8J4F8Z8"/>
<keyword evidence="2" id="KW-1133">Transmembrane helix</keyword>
<evidence type="ECO:0000313" key="4">
    <source>
        <dbReference type="Proteomes" id="UP000747399"/>
    </source>
</evidence>
<keyword evidence="2" id="KW-0472">Membrane</keyword>
<evidence type="ECO:0000313" key="3">
    <source>
        <dbReference type="EMBL" id="GIL62140.1"/>
    </source>
</evidence>
<evidence type="ECO:0000256" key="2">
    <source>
        <dbReference type="SAM" id="Phobius"/>
    </source>
</evidence>
<keyword evidence="4" id="KW-1185">Reference proteome</keyword>
<protein>
    <submittedName>
        <fullName evidence="3">Uncharacterized protein</fullName>
    </submittedName>
</protein>
<comment type="caution">
    <text evidence="3">The sequence shown here is derived from an EMBL/GenBank/DDBJ whole genome shotgun (WGS) entry which is preliminary data.</text>
</comment>
<feature type="transmembrane region" description="Helical" evidence="2">
    <location>
        <begin position="205"/>
        <end position="224"/>
    </location>
</feature>
<keyword evidence="1" id="KW-0175">Coiled coil</keyword>
<proteinExistence type="predicted"/>
<sequence length="316" mass="32912">MKLCGSPTLRAKKLTAQLPYPHGARTCTSNRRVVRAMVTEKEAELAATESVDTGLAQIAKQILSTDPEARESLRRYEEAVVRLEKAKAASEELDRMFAEATRRAVAADMQTEKEQRQKANERMADAEVEVAERLLRAAELEYEAARRAQQEWAAAATDGPERVESVKAAVIAAAAGLLAELPLVLFSNGGGAGGAAAAGPLSSALSLLAAVGACFLFGVTYRYAVRNDSSNRQLRLGVVAAFGLVRASGAADVLQAAAAAGAEGTGGGPLSLGVIGPAALYALESLLLFGFASVAVEAAFSQGVLKRFGEEASSSS</sequence>
<gene>
    <name evidence="3" type="ORF">Vafri_16412</name>
</gene>
<dbReference type="PANTHER" id="PTHR36383:SF1">
    <property type="entry name" value="PROTEIN, PUTATIVE-RELATED"/>
    <property type="match status" value="1"/>
</dbReference>
<keyword evidence="2" id="KW-0812">Transmembrane</keyword>
<feature type="transmembrane region" description="Helical" evidence="2">
    <location>
        <begin position="278"/>
        <end position="300"/>
    </location>
</feature>
<evidence type="ECO:0000256" key="1">
    <source>
        <dbReference type="SAM" id="Coils"/>
    </source>
</evidence>
<accession>A0A8J4F8Z8</accession>
<organism evidence="3 4">
    <name type="scientific">Volvox africanus</name>
    <dbReference type="NCBI Taxonomy" id="51714"/>
    <lineage>
        <taxon>Eukaryota</taxon>
        <taxon>Viridiplantae</taxon>
        <taxon>Chlorophyta</taxon>
        <taxon>core chlorophytes</taxon>
        <taxon>Chlorophyceae</taxon>
        <taxon>CS clade</taxon>
        <taxon>Chlamydomonadales</taxon>
        <taxon>Volvocaceae</taxon>
        <taxon>Volvox</taxon>
    </lineage>
</organism>
<dbReference type="Proteomes" id="UP000747399">
    <property type="component" value="Unassembled WGS sequence"/>
</dbReference>